<comment type="caution">
    <text evidence="5">The sequence shown here is derived from an EMBL/GenBank/DDBJ whole genome shotgun (WGS) entry which is preliminary data.</text>
</comment>
<dbReference type="AlphaFoldDB" id="A0A4V4H1L9"/>
<dbReference type="GO" id="GO:0016829">
    <property type="term" value="F:lyase activity"/>
    <property type="evidence" value="ECO:0007669"/>
    <property type="project" value="UniProtKB-KW"/>
</dbReference>
<evidence type="ECO:0000313" key="6">
    <source>
        <dbReference type="Proteomes" id="UP000306918"/>
    </source>
</evidence>
<proteinExistence type="predicted"/>
<evidence type="ECO:0000259" key="4">
    <source>
        <dbReference type="Pfam" id="PF05426"/>
    </source>
</evidence>
<keyword evidence="6" id="KW-1185">Reference proteome</keyword>
<evidence type="ECO:0000256" key="3">
    <source>
        <dbReference type="SAM" id="SignalP"/>
    </source>
</evidence>
<evidence type="ECO:0000256" key="2">
    <source>
        <dbReference type="ARBA" id="ARBA00023239"/>
    </source>
</evidence>
<dbReference type="OrthoDB" id="222550at2"/>
<reference evidence="5 6" key="1">
    <citation type="submission" date="2019-04" db="EMBL/GenBank/DDBJ databases">
        <title>Niastella caeni sp. nov., isolated from activated sludge.</title>
        <authorList>
            <person name="Sheng M."/>
        </authorList>
    </citation>
    <scope>NUCLEOTIDE SEQUENCE [LARGE SCALE GENOMIC DNA]</scope>
    <source>
        <strain evidence="5 6">HX-2-15</strain>
    </source>
</reference>
<dbReference type="Gene3D" id="1.50.10.100">
    <property type="entry name" value="Chondroitin AC/alginate lyase"/>
    <property type="match status" value="1"/>
</dbReference>
<sequence>MNHLKRICLPVIIMACLFCAVCCKKNGDSGGSTDDDNVVVKYIDTLSPTTPMKHEGGLNTQADFTRIRQKVSAQAEPWFSGWQKLVANSHAQTSYVANPTVKLVRGGNSAEEPDPDNYSRAMNDAHAAYQLALRWKISTDTIYARTAVTILNAWANTCTKLSGNSNVALGAGIYGYAFAVAGELLRDFPGWQAADFTKFKQWMLNVWYPINYSFLSGHFGCHPEHAWSNWDLCNMASAMAIGILTDNRSIYNYVINYYQRGLGNGNNYKTIFHVFPGADSTMAEMQESGRDQGHCTLSLALLTTICQLAWNQGDDLWGFRNNIVLKASEYVARYNVANLSVPYYQYSWHEGDPWNGCGVKTTLLPEIGSGGRGTMRPMWAMIYNHYAKIKKVPQLNTTYTALGVQKAQPEGGGGDYGPNSGGFDQLGFGTLLYSLE</sequence>
<accession>A0A4V4H1L9</accession>
<feature type="domain" description="Alginate lyase" evidence="4">
    <location>
        <begin position="106"/>
        <end position="334"/>
    </location>
</feature>
<name>A0A4V4H1L9_9BACT</name>
<dbReference type="InterPro" id="IPR008929">
    <property type="entry name" value="Chondroitin_lyas"/>
</dbReference>
<evidence type="ECO:0000313" key="5">
    <source>
        <dbReference type="EMBL" id="THU41076.1"/>
    </source>
</evidence>
<evidence type="ECO:0000256" key="1">
    <source>
        <dbReference type="ARBA" id="ARBA00022729"/>
    </source>
</evidence>
<dbReference type="EMBL" id="STFF01000001">
    <property type="protein sequence ID" value="THU41076.1"/>
    <property type="molecule type" value="Genomic_DNA"/>
</dbReference>
<organism evidence="5 6">
    <name type="scientific">Niastella caeni</name>
    <dbReference type="NCBI Taxonomy" id="2569763"/>
    <lineage>
        <taxon>Bacteria</taxon>
        <taxon>Pseudomonadati</taxon>
        <taxon>Bacteroidota</taxon>
        <taxon>Chitinophagia</taxon>
        <taxon>Chitinophagales</taxon>
        <taxon>Chitinophagaceae</taxon>
        <taxon>Niastella</taxon>
    </lineage>
</organism>
<dbReference type="GO" id="GO:0042597">
    <property type="term" value="C:periplasmic space"/>
    <property type="evidence" value="ECO:0007669"/>
    <property type="project" value="InterPro"/>
</dbReference>
<dbReference type="Pfam" id="PF05426">
    <property type="entry name" value="Alginate_lyase"/>
    <property type="match status" value="1"/>
</dbReference>
<dbReference type="InterPro" id="IPR008397">
    <property type="entry name" value="Alginate_lyase_dom"/>
</dbReference>
<feature type="chain" id="PRO_5020925282" evidence="3">
    <location>
        <begin position="21"/>
        <end position="436"/>
    </location>
</feature>
<feature type="signal peptide" evidence="3">
    <location>
        <begin position="1"/>
        <end position="20"/>
    </location>
</feature>
<protein>
    <submittedName>
        <fullName evidence="5">Cell wall anchor protein</fullName>
    </submittedName>
</protein>
<dbReference type="SUPFAM" id="SSF48230">
    <property type="entry name" value="Chondroitin AC/alginate lyase"/>
    <property type="match status" value="1"/>
</dbReference>
<dbReference type="Proteomes" id="UP000306918">
    <property type="component" value="Unassembled WGS sequence"/>
</dbReference>
<keyword evidence="2" id="KW-0456">Lyase</keyword>
<dbReference type="RefSeq" id="WP_136575566.1">
    <property type="nucleotide sequence ID" value="NZ_STFF01000001.1"/>
</dbReference>
<keyword evidence="1 3" id="KW-0732">Signal</keyword>
<gene>
    <name evidence="5" type="ORF">FAM09_02875</name>
</gene>